<comment type="caution">
    <text evidence="3">The sequence shown here is derived from an EMBL/GenBank/DDBJ whole genome shotgun (WGS) entry which is preliminary data.</text>
</comment>
<evidence type="ECO:0000256" key="1">
    <source>
        <dbReference type="SAM" id="MobiDB-lite"/>
    </source>
</evidence>
<evidence type="ECO:0000256" key="2">
    <source>
        <dbReference type="SAM" id="SignalP"/>
    </source>
</evidence>
<dbReference type="Proteomes" id="UP001291309">
    <property type="component" value="Unassembled WGS sequence"/>
</dbReference>
<keyword evidence="2" id="KW-0732">Signal</keyword>
<evidence type="ECO:0000313" key="4">
    <source>
        <dbReference type="Proteomes" id="UP001291309"/>
    </source>
</evidence>
<sequence>MLKNVKAHVTAAALVAMVGATGCFDFEAAQEQCERDGRCDGRPDGGPDGGPDPCEPTSPDDPPGDFIDSNCDGVDGLANVGFFVDPQGGDDRNPGTLERPVQTIRQALTLLRNDAGPGISALYLARGTYNEEQLNLDVPVSLYGAYGGVADFWRRKAEHITHLDGGTVGLTVSNLGEDSGVRMEWLTITSATGNDAGTASIALRVLGTQGLRLHHATIVAGPGSPGAPGADGQTGANGPDGGWGQDAGGATAGRSGSGGGANTHFCGTIPSWGGSGNLGGVRTAGSPGAAGQPPPDGGTGGDGGVLGSRLPQGANAFFCEAGHGQHGSPGVPGRLGPAGLGGADNIGELRDGLWSPTSSAQGQGGQTGTPGTAGGGGGSGGSCPQDTNDPSAPDVAAGAGSAGGGAGGCGGQGGGGGGPGGASIGVLLIDSTVNLGDVNLQVQGGGFGGRGGMGGYGGVGGLGGQGGFASTNATQSTWTSLQYFTYGGNGGSGGHGGDGGTGGPGGGGTGGPSVGVWCSNGGVEVTGTVTRSVKPGGSGGASSVNQGANGQAFDSQGCTPPFP</sequence>
<name>A0ABU5GXA0_9BACT</name>
<protein>
    <recommendedName>
        <fullName evidence="5">DUF1565 domain-containing protein</fullName>
    </recommendedName>
</protein>
<feature type="region of interest" description="Disordered" evidence="1">
    <location>
        <begin position="494"/>
        <end position="563"/>
    </location>
</feature>
<dbReference type="EMBL" id="JAXIVS010000002">
    <property type="protein sequence ID" value="MDY7225814.1"/>
    <property type="molecule type" value="Genomic_DNA"/>
</dbReference>
<evidence type="ECO:0000313" key="3">
    <source>
        <dbReference type="EMBL" id="MDY7225814.1"/>
    </source>
</evidence>
<proteinExistence type="predicted"/>
<feature type="compositionally biased region" description="Gly residues" evidence="1">
    <location>
        <begin position="494"/>
        <end position="513"/>
    </location>
</feature>
<accession>A0ABU5GXA0</accession>
<reference evidence="3 4" key="1">
    <citation type="submission" date="2023-12" db="EMBL/GenBank/DDBJ databases">
        <title>the genome sequence of Hyalangium sp. s54d21.</title>
        <authorList>
            <person name="Zhang X."/>
        </authorList>
    </citation>
    <scope>NUCLEOTIDE SEQUENCE [LARGE SCALE GENOMIC DNA]</scope>
    <source>
        <strain evidence="4">s54d21</strain>
    </source>
</reference>
<feature type="compositionally biased region" description="Polar residues" evidence="1">
    <location>
        <begin position="541"/>
        <end position="563"/>
    </location>
</feature>
<feature type="signal peptide" evidence="2">
    <location>
        <begin position="1"/>
        <end position="22"/>
    </location>
</feature>
<feature type="region of interest" description="Disordered" evidence="1">
    <location>
        <begin position="277"/>
        <end position="405"/>
    </location>
</feature>
<evidence type="ECO:0008006" key="5">
    <source>
        <dbReference type="Google" id="ProtNLM"/>
    </source>
</evidence>
<dbReference type="RefSeq" id="WP_321544542.1">
    <property type="nucleotide sequence ID" value="NZ_JAXIVS010000002.1"/>
</dbReference>
<feature type="compositionally biased region" description="Gly residues" evidence="1">
    <location>
        <begin position="362"/>
        <end position="381"/>
    </location>
</feature>
<gene>
    <name evidence="3" type="ORF">SYV04_05450</name>
</gene>
<feature type="chain" id="PRO_5046433486" description="DUF1565 domain-containing protein" evidence="2">
    <location>
        <begin position="23"/>
        <end position="563"/>
    </location>
</feature>
<feature type="region of interest" description="Disordered" evidence="1">
    <location>
        <begin position="35"/>
        <end position="65"/>
    </location>
</feature>
<organism evidence="3 4">
    <name type="scientific">Hyalangium rubrum</name>
    <dbReference type="NCBI Taxonomy" id="3103134"/>
    <lineage>
        <taxon>Bacteria</taxon>
        <taxon>Pseudomonadati</taxon>
        <taxon>Myxococcota</taxon>
        <taxon>Myxococcia</taxon>
        <taxon>Myxococcales</taxon>
        <taxon>Cystobacterineae</taxon>
        <taxon>Archangiaceae</taxon>
        <taxon>Hyalangium</taxon>
    </lineage>
</organism>
<keyword evidence="4" id="KW-1185">Reference proteome</keyword>
<dbReference type="PROSITE" id="PS51257">
    <property type="entry name" value="PROKAR_LIPOPROTEIN"/>
    <property type="match status" value="1"/>
</dbReference>
<feature type="compositionally biased region" description="Gly residues" evidence="1">
    <location>
        <begin position="297"/>
        <end position="306"/>
    </location>
</feature>
<feature type="compositionally biased region" description="Gly residues" evidence="1">
    <location>
        <begin position="238"/>
        <end position="258"/>
    </location>
</feature>
<feature type="compositionally biased region" description="Basic and acidic residues" evidence="1">
    <location>
        <begin position="35"/>
        <end position="45"/>
    </location>
</feature>
<feature type="region of interest" description="Disordered" evidence="1">
    <location>
        <begin position="220"/>
        <end position="258"/>
    </location>
</feature>